<comment type="caution">
    <text evidence="1">The sequence shown here is derived from an EMBL/GenBank/DDBJ whole genome shotgun (WGS) entry which is preliminary data.</text>
</comment>
<sequence length="75" mass="8593">MTFIRGESMCEKYAGHDKYDHADQSRSRFCGRTTFLPSIVHTLRDFITPFLIAARPVVALKPGTDSFSWLMQLIL</sequence>
<evidence type="ECO:0000313" key="1">
    <source>
        <dbReference type="EMBL" id="RHZ86124.1"/>
    </source>
</evidence>
<keyword evidence="2" id="KW-1185">Reference proteome</keyword>
<protein>
    <submittedName>
        <fullName evidence="1">Uncharacterized protein</fullName>
    </submittedName>
</protein>
<gene>
    <name evidence="1" type="ORF">Glove_54g163</name>
</gene>
<dbReference type="EMBL" id="PQFF01000051">
    <property type="protein sequence ID" value="RHZ86124.1"/>
    <property type="molecule type" value="Genomic_DNA"/>
</dbReference>
<organism evidence="1 2">
    <name type="scientific">Diversispora epigaea</name>
    <dbReference type="NCBI Taxonomy" id="1348612"/>
    <lineage>
        <taxon>Eukaryota</taxon>
        <taxon>Fungi</taxon>
        <taxon>Fungi incertae sedis</taxon>
        <taxon>Mucoromycota</taxon>
        <taxon>Glomeromycotina</taxon>
        <taxon>Glomeromycetes</taxon>
        <taxon>Diversisporales</taxon>
        <taxon>Diversisporaceae</taxon>
        <taxon>Diversispora</taxon>
    </lineage>
</organism>
<reference evidence="1 2" key="1">
    <citation type="submission" date="2018-08" db="EMBL/GenBank/DDBJ databases">
        <title>Genome and evolution of the arbuscular mycorrhizal fungus Diversispora epigaea (formerly Glomus versiforme) and its bacterial endosymbionts.</title>
        <authorList>
            <person name="Sun X."/>
            <person name="Fei Z."/>
            <person name="Harrison M."/>
        </authorList>
    </citation>
    <scope>NUCLEOTIDE SEQUENCE [LARGE SCALE GENOMIC DNA]</scope>
    <source>
        <strain evidence="1 2">IT104</strain>
    </source>
</reference>
<dbReference type="Proteomes" id="UP000266861">
    <property type="component" value="Unassembled WGS sequence"/>
</dbReference>
<name>A0A397JLS3_9GLOM</name>
<evidence type="ECO:0000313" key="2">
    <source>
        <dbReference type="Proteomes" id="UP000266861"/>
    </source>
</evidence>
<dbReference type="AlphaFoldDB" id="A0A397JLS3"/>
<accession>A0A397JLS3</accession>
<proteinExistence type="predicted"/>